<evidence type="ECO:0000313" key="8">
    <source>
        <dbReference type="Proteomes" id="UP000278807"/>
    </source>
</evidence>
<dbReference type="GO" id="GO:0004571">
    <property type="term" value="F:mannosyl-oligosaccharide 1,2-alpha-mannosidase activity"/>
    <property type="evidence" value="ECO:0007669"/>
    <property type="project" value="InterPro"/>
</dbReference>
<dbReference type="GO" id="GO:0005509">
    <property type="term" value="F:calcium ion binding"/>
    <property type="evidence" value="ECO:0007669"/>
    <property type="project" value="InterPro"/>
</dbReference>
<dbReference type="WBParaSite" id="HNAJ_0001307101-mRNA-1">
    <property type="protein sequence ID" value="HNAJ_0001307101-mRNA-1"/>
    <property type="gene ID" value="HNAJ_0001307101"/>
</dbReference>
<dbReference type="STRING" id="102285.A0A0R3TYX2"/>
<evidence type="ECO:0000256" key="2">
    <source>
        <dbReference type="ARBA" id="ARBA00004922"/>
    </source>
</evidence>
<sequence length="168" mass="19466">MTKHAWDNYVKYAWGHNELRPKSRTFHDTDILGRVPLGATIVDSIDTLYIMGLEKEYEQASKWIKDNLDFSDAFYLDRAQSVIDNLLPAFDLKSGLPFSLYNLQQKKGRNPHWASNQCYILSEVGTLHMEFQYISELLGQPKYSEIVSSSLPILWVDLSIHVEMSLFF</sequence>
<dbReference type="InterPro" id="IPR036026">
    <property type="entry name" value="Seven-hairpin_glycosidases"/>
</dbReference>
<dbReference type="InterPro" id="IPR012341">
    <property type="entry name" value="6hp_glycosidase-like_sf"/>
</dbReference>
<dbReference type="PANTHER" id="PTHR11742:SF6">
    <property type="entry name" value="MANNOSYL-OLIGOSACCHARIDE ALPHA-1,2-MANNOSIDASE IA-RELATED"/>
    <property type="match status" value="1"/>
</dbReference>
<reference evidence="9" key="1">
    <citation type="submission" date="2017-02" db="UniProtKB">
        <authorList>
            <consortium name="WormBaseParasite"/>
        </authorList>
    </citation>
    <scope>IDENTIFICATION</scope>
</reference>
<dbReference type="GO" id="GO:0005975">
    <property type="term" value="P:carbohydrate metabolic process"/>
    <property type="evidence" value="ECO:0007669"/>
    <property type="project" value="InterPro"/>
</dbReference>
<evidence type="ECO:0000313" key="7">
    <source>
        <dbReference type="EMBL" id="VDO14793.1"/>
    </source>
</evidence>
<dbReference type="Gene3D" id="1.50.10.10">
    <property type="match status" value="2"/>
</dbReference>
<evidence type="ECO:0000256" key="5">
    <source>
        <dbReference type="ARBA" id="ARBA00023157"/>
    </source>
</evidence>
<dbReference type="InterPro" id="IPR001382">
    <property type="entry name" value="Glyco_hydro_47"/>
</dbReference>
<reference evidence="7 8" key="2">
    <citation type="submission" date="2018-11" db="EMBL/GenBank/DDBJ databases">
        <authorList>
            <consortium name="Pathogen Informatics"/>
        </authorList>
    </citation>
    <scope>NUCLEOTIDE SEQUENCE [LARGE SCALE GENOMIC DNA]</scope>
</reference>
<dbReference type="EMBL" id="UZAE01014916">
    <property type="protein sequence ID" value="VDO14793.1"/>
    <property type="molecule type" value="Genomic_DNA"/>
</dbReference>
<proteinExistence type="inferred from homology"/>
<name>A0A0R3TYX2_RODNA</name>
<dbReference type="PANTHER" id="PTHR11742">
    <property type="entry name" value="MANNOSYL-OLIGOSACCHARIDE ALPHA-1,2-MANNOSIDASE-RELATED"/>
    <property type="match status" value="1"/>
</dbReference>
<protein>
    <recommendedName>
        <fullName evidence="6">alpha-1,2-Mannosidase</fullName>
        <ecNumber evidence="6">3.2.1.-</ecNumber>
    </recommendedName>
</protein>
<keyword evidence="8" id="KW-1185">Reference proteome</keyword>
<dbReference type="PRINTS" id="PR00747">
    <property type="entry name" value="GLYHDRLASE47"/>
</dbReference>
<keyword evidence="5" id="KW-1015">Disulfide bond</keyword>
<comment type="pathway">
    <text evidence="2">Protein modification; protein glycosylation.</text>
</comment>
<keyword evidence="4 6" id="KW-0378">Hydrolase</keyword>
<evidence type="ECO:0000313" key="9">
    <source>
        <dbReference type="WBParaSite" id="HNAJ_0001307101-mRNA-1"/>
    </source>
</evidence>
<dbReference type="InterPro" id="IPR050749">
    <property type="entry name" value="Glycosyl_Hydrolase_47"/>
</dbReference>
<evidence type="ECO:0000256" key="3">
    <source>
        <dbReference type="ARBA" id="ARBA00007658"/>
    </source>
</evidence>
<dbReference type="Pfam" id="PF01532">
    <property type="entry name" value="Glyco_hydro_47"/>
    <property type="match status" value="2"/>
</dbReference>
<gene>
    <name evidence="7" type="ORF">HNAJ_LOCUS13045</name>
</gene>
<dbReference type="SUPFAM" id="SSF48225">
    <property type="entry name" value="Seven-hairpin glycosidases"/>
    <property type="match status" value="1"/>
</dbReference>
<dbReference type="EC" id="3.2.1.-" evidence="6"/>
<dbReference type="Proteomes" id="UP000278807">
    <property type="component" value="Unassembled WGS sequence"/>
</dbReference>
<comment type="cofactor">
    <cofactor evidence="1">
        <name>Ca(2+)</name>
        <dbReference type="ChEBI" id="CHEBI:29108"/>
    </cofactor>
</comment>
<keyword evidence="6" id="KW-0326">Glycosidase</keyword>
<accession>A0A0R3TYX2</accession>
<evidence type="ECO:0000256" key="6">
    <source>
        <dbReference type="RuleBase" id="RU361193"/>
    </source>
</evidence>
<dbReference type="GO" id="GO:0005783">
    <property type="term" value="C:endoplasmic reticulum"/>
    <property type="evidence" value="ECO:0007669"/>
    <property type="project" value="TreeGrafter"/>
</dbReference>
<comment type="similarity">
    <text evidence="3 6">Belongs to the glycosyl hydrolase 47 family.</text>
</comment>
<organism evidence="9">
    <name type="scientific">Rodentolepis nana</name>
    <name type="common">Dwarf tapeworm</name>
    <name type="synonym">Hymenolepis nana</name>
    <dbReference type="NCBI Taxonomy" id="102285"/>
    <lineage>
        <taxon>Eukaryota</taxon>
        <taxon>Metazoa</taxon>
        <taxon>Spiralia</taxon>
        <taxon>Lophotrochozoa</taxon>
        <taxon>Platyhelminthes</taxon>
        <taxon>Cestoda</taxon>
        <taxon>Eucestoda</taxon>
        <taxon>Cyclophyllidea</taxon>
        <taxon>Hymenolepididae</taxon>
        <taxon>Rodentolepis</taxon>
    </lineage>
</organism>
<evidence type="ECO:0000256" key="4">
    <source>
        <dbReference type="ARBA" id="ARBA00022801"/>
    </source>
</evidence>
<dbReference type="OrthoDB" id="8118055at2759"/>
<dbReference type="GO" id="GO:0000139">
    <property type="term" value="C:Golgi membrane"/>
    <property type="evidence" value="ECO:0007669"/>
    <property type="project" value="TreeGrafter"/>
</dbReference>
<evidence type="ECO:0000256" key="1">
    <source>
        <dbReference type="ARBA" id="ARBA00001913"/>
    </source>
</evidence>
<dbReference type="AlphaFoldDB" id="A0A0R3TYX2"/>